<evidence type="ECO:0000313" key="4">
    <source>
        <dbReference type="Proteomes" id="UP000595894"/>
    </source>
</evidence>
<proteinExistence type="inferred from homology"/>
<feature type="transmembrane region" description="Helical" evidence="2">
    <location>
        <begin position="126"/>
        <end position="146"/>
    </location>
</feature>
<feature type="transmembrane region" description="Helical" evidence="2">
    <location>
        <begin position="351"/>
        <end position="377"/>
    </location>
</feature>
<evidence type="ECO:0000256" key="2">
    <source>
        <dbReference type="SAM" id="Phobius"/>
    </source>
</evidence>
<dbReference type="InterPro" id="IPR039672">
    <property type="entry name" value="MFS_2"/>
</dbReference>
<dbReference type="KEGG" id="sari:H5J25_15650"/>
<feature type="transmembrane region" description="Helical" evidence="2">
    <location>
        <begin position="323"/>
        <end position="345"/>
    </location>
</feature>
<dbReference type="Pfam" id="PF13347">
    <property type="entry name" value="MFS_2"/>
    <property type="match status" value="1"/>
</dbReference>
<name>A0A974NTX3_9SPHN</name>
<keyword evidence="4" id="KW-1185">Reference proteome</keyword>
<dbReference type="InterPro" id="IPR036259">
    <property type="entry name" value="MFS_trans_sf"/>
</dbReference>
<accession>A0A974NTX3</accession>
<dbReference type="PANTHER" id="PTHR11328:SF24">
    <property type="entry name" value="MAJOR FACILITATOR SUPERFAMILY (MFS) PROFILE DOMAIN-CONTAINING PROTEIN"/>
    <property type="match status" value="1"/>
</dbReference>
<dbReference type="GO" id="GO:0005886">
    <property type="term" value="C:plasma membrane"/>
    <property type="evidence" value="ECO:0007669"/>
    <property type="project" value="TreeGrafter"/>
</dbReference>
<sequence>MHDGAETPIPAVSSGTGRSLPPLPFGTKIGYASGALLDGIANQAVNIFIFFYVTAVCGLPAALAGVALAIGLVVDAVVDPLIGSMSDGWTSRLGRRLPFILIGVPCTGLFMVLIFSLPSALTGMALFAWLTFLSIGLRVSISLFLLPYNAVGAELSDSYAERSSIAAWRWGFAMLGALIAIVLGFGVFLGGEGGLSRRAAYAPFALSAALVGAVGGIIAVRALLATRDRQHAAASGDGAIHTRLWRELSEVFRNQSFRTLFVGALLLFTSLSIHSTLGLHANTYFWRMTPGQMQIVTLSLFAGLLLGAPLAGPFLKVMEKRTVLLIGMVGLALAFSIPATLRLIGIFPFTGITLVTILSATVIVGGALMAAAAISFASMMADAADEHEHLFGARREGLYYAGWAFASKAAAGFGSLVAGVALQAIGFESGGDAAAAAAKLSPATIDWIGAIYGPGASLLALLAATTCLFYRLDARKHAQIIGDLDARRAIAVGAAAPLAA</sequence>
<reference evidence="4" key="1">
    <citation type="submission" date="2020-09" db="EMBL/GenBank/DDBJ databases">
        <title>Sphingomonas sp., a new species isolated from pork steak.</title>
        <authorList>
            <person name="Heidler von Heilborn D."/>
        </authorList>
    </citation>
    <scope>NUCLEOTIDE SEQUENCE [LARGE SCALE GENOMIC DNA]</scope>
</reference>
<feature type="transmembrane region" description="Helical" evidence="2">
    <location>
        <begin position="260"/>
        <end position="281"/>
    </location>
</feature>
<dbReference type="Proteomes" id="UP000595894">
    <property type="component" value="Chromosome"/>
</dbReference>
<evidence type="ECO:0000256" key="1">
    <source>
        <dbReference type="ARBA" id="ARBA00009617"/>
    </source>
</evidence>
<feature type="transmembrane region" description="Helical" evidence="2">
    <location>
        <begin position="99"/>
        <end position="120"/>
    </location>
</feature>
<feature type="transmembrane region" description="Helical" evidence="2">
    <location>
        <begin position="293"/>
        <end position="311"/>
    </location>
</feature>
<keyword evidence="2" id="KW-0472">Membrane</keyword>
<dbReference type="SUPFAM" id="SSF103473">
    <property type="entry name" value="MFS general substrate transporter"/>
    <property type="match status" value="1"/>
</dbReference>
<protein>
    <submittedName>
        <fullName evidence="3">MFS transporter</fullName>
    </submittedName>
</protein>
<dbReference type="RefSeq" id="WP_202092667.1">
    <property type="nucleotide sequence ID" value="NZ_CP061035.1"/>
</dbReference>
<organism evidence="3 4">
    <name type="scientific">Sphingomonas aliaeris</name>
    <dbReference type="NCBI Taxonomy" id="2759526"/>
    <lineage>
        <taxon>Bacteria</taxon>
        <taxon>Pseudomonadati</taxon>
        <taxon>Pseudomonadota</taxon>
        <taxon>Alphaproteobacteria</taxon>
        <taxon>Sphingomonadales</taxon>
        <taxon>Sphingomonadaceae</taxon>
        <taxon>Sphingomonas</taxon>
    </lineage>
</organism>
<dbReference type="Gene3D" id="1.20.1250.20">
    <property type="entry name" value="MFS general substrate transporter like domains"/>
    <property type="match status" value="2"/>
</dbReference>
<keyword evidence="2" id="KW-0812">Transmembrane</keyword>
<evidence type="ECO:0000313" key="3">
    <source>
        <dbReference type="EMBL" id="QQV76821.1"/>
    </source>
</evidence>
<dbReference type="GO" id="GO:0015293">
    <property type="term" value="F:symporter activity"/>
    <property type="evidence" value="ECO:0007669"/>
    <property type="project" value="InterPro"/>
</dbReference>
<feature type="transmembrane region" description="Helical" evidence="2">
    <location>
        <begin position="167"/>
        <end position="189"/>
    </location>
</feature>
<dbReference type="EMBL" id="CP061035">
    <property type="protein sequence ID" value="QQV76821.1"/>
    <property type="molecule type" value="Genomic_DNA"/>
</dbReference>
<feature type="transmembrane region" description="Helical" evidence="2">
    <location>
        <begin position="398"/>
        <end position="427"/>
    </location>
</feature>
<dbReference type="GO" id="GO:0008643">
    <property type="term" value="P:carbohydrate transport"/>
    <property type="evidence" value="ECO:0007669"/>
    <property type="project" value="InterPro"/>
</dbReference>
<feature type="transmembrane region" description="Helical" evidence="2">
    <location>
        <begin position="447"/>
        <end position="470"/>
    </location>
</feature>
<gene>
    <name evidence="3" type="ORF">H5J25_15650</name>
</gene>
<dbReference type="PANTHER" id="PTHR11328">
    <property type="entry name" value="MAJOR FACILITATOR SUPERFAMILY DOMAIN-CONTAINING PROTEIN"/>
    <property type="match status" value="1"/>
</dbReference>
<dbReference type="AlphaFoldDB" id="A0A974NTX3"/>
<comment type="similarity">
    <text evidence="1">Belongs to the sodium:galactoside symporter (TC 2.A.2) family.</text>
</comment>
<feature type="transmembrane region" description="Helical" evidence="2">
    <location>
        <begin position="201"/>
        <end position="224"/>
    </location>
</feature>
<feature type="transmembrane region" description="Helical" evidence="2">
    <location>
        <begin position="47"/>
        <end position="78"/>
    </location>
</feature>
<keyword evidence="2" id="KW-1133">Transmembrane helix</keyword>